<keyword evidence="2" id="KW-1185">Reference proteome</keyword>
<name>A0AAV7H759_DENCH</name>
<gene>
    <name evidence="1" type="ORF">IEQ34_004844</name>
</gene>
<organism evidence="1 2">
    <name type="scientific">Dendrobium chrysotoxum</name>
    <name type="common">Orchid</name>
    <dbReference type="NCBI Taxonomy" id="161865"/>
    <lineage>
        <taxon>Eukaryota</taxon>
        <taxon>Viridiplantae</taxon>
        <taxon>Streptophyta</taxon>
        <taxon>Embryophyta</taxon>
        <taxon>Tracheophyta</taxon>
        <taxon>Spermatophyta</taxon>
        <taxon>Magnoliopsida</taxon>
        <taxon>Liliopsida</taxon>
        <taxon>Asparagales</taxon>
        <taxon>Orchidaceae</taxon>
        <taxon>Epidendroideae</taxon>
        <taxon>Malaxideae</taxon>
        <taxon>Dendrobiinae</taxon>
        <taxon>Dendrobium</taxon>
    </lineage>
</organism>
<evidence type="ECO:0000313" key="1">
    <source>
        <dbReference type="EMBL" id="KAH0464741.1"/>
    </source>
</evidence>
<dbReference type="AlphaFoldDB" id="A0AAV7H759"/>
<comment type="caution">
    <text evidence="1">The sequence shown here is derived from an EMBL/GenBank/DDBJ whole genome shotgun (WGS) entry which is preliminary data.</text>
</comment>
<evidence type="ECO:0000313" key="2">
    <source>
        <dbReference type="Proteomes" id="UP000775213"/>
    </source>
</evidence>
<protein>
    <submittedName>
        <fullName evidence="1">Uncharacterized protein</fullName>
    </submittedName>
</protein>
<reference evidence="1 2" key="1">
    <citation type="journal article" date="2021" name="Hortic Res">
        <title>Chromosome-scale assembly of the Dendrobium chrysotoxum genome enhances the understanding of orchid evolution.</title>
        <authorList>
            <person name="Zhang Y."/>
            <person name="Zhang G.Q."/>
            <person name="Zhang D."/>
            <person name="Liu X.D."/>
            <person name="Xu X.Y."/>
            <person name="Sun W.H."/>
            <person name="Yu X."/>
            <person name="Zhu X."/>
            <person name="Wang Z.W."/>
            <person name="Zhao X."/>
            <person name="Zhong W.Y."/>
            <person name="Chen H."/>
            <person name="Yin W.L."/>
            <person name="Huang T."/>
            <person name="Niu S.C."/>
            <person name="Liu Z.J."/>
        </authorList>
    </citation>
    <scope>NUCLEOTIDE SEQUENCE [LARGE SCALE GENOMIC DNA]</scope>
    <source>
        <strain evidence="1">Lindl</strain>
    </source>
</reference>
<dbReference type="EMBL" id="JAGFBR010000006">
    <property type="protein sequence ID" value="KAH0464741.1"/>
    <property type="molecule type" value="Genomic_DNA"/>
</dbReference>
<sequence length="72" mass="7940">MTAPDAIARMPDVSAGRWSRTAVRAGPIVVSWRHWTRTLPDAADATPEMDGPLYAGLLFEGSNSRRHSSDRF</sequence>
<proteinExistence type="predicted"/>
<dbReference type="Proteomes" id="UP000775213">
    <property type="component" value="Unassembled WGS sequence"/>
</dbReference>
<accession>A0AAV7H759</accession>